<keyword evidence="2" id="KW-0949">S-adenosyl-L-methionine</keyword>
<dbReference type="SUPFAM" id="SSF51998">
    <property type="entry name" value="PFL-like glycyl radical enzymes"/>
    <property type="match status" value="1"/>
</dbReference>
<evidence type="ECO:0000313" key="7">
    <source>
        <dbReference type="Proteomes" id="UP000745859"/>
    </source>
</evidence>
<proteinExistence type="predicted"/>
<dbReference type="InterPro" id="IPR058240">
    <property type="entry name" value="rSAM_sf"/>
</dbReference>
<evidence type="ECO:0000256" key="1">
    <source>
        <dbReference type="ARBA" id="ARBA00001966"/>
    </source>
</evidence>
<dbReference type="EC" id="1.17.4.2" evidence="6"/>
<dbReference type="Gene3D" id="3.20.20.70">
    <property type="entry name" value="Aldolase class I"/>
    <property type="match status" value="1"/>
</dbReference>
<dbReference type="InterPro" id="IPR012833">
    <property type="entry name" value="NrdD"/>
</dbReference>
<dbReference type="InterPro" id="IPR013785">
    <property type="entry name" value="Aldolase_TIM"/>
</dbReference>
<keyword evidence="4" id="KW-0408">Iron</keyword>
<comment type="caution">
    <text evidence="6">The sequence shown here is derived from an EMBL/GenBank/DDBJ whole genome shotgun (WGS) entry which is preliminary data.</text>
</comment>
<accession>A0ABX0U6R1</accession>
<gene>
    <name evidence="6" type="ORF">FHR24_000974</name>
</gene>
<protein>
    <submittedName>
        <fullName evidence="6">Ribonucleoside-triphosphate reductase</fullName>
        <ecNumber evidence="6">1.17.4.2</ecNumber>
    </submittedName>
</protein>
<dbReference type="GO" id="GO:0008998">
    <property type="term" value="F:ribonucleoside-triphosphate reductase (thioredoxin) activity"/>
    <property type="evidence" value="ECO:0007669"/>
    <property type="project" value="UniProtKB-EC"/>
</dbReference>
<dbReference type="NCBIfam" id="NF006127">
    <property type="entry name" value="PRK08271.1"/>
    <property type="match status" value="1"/>
</dbReference>
<evidence type="ECO:0000256" key="3">
    <source>
        <dbReference type="ARBA" id="ARBA00022723"/>
    </source>
</evidence>
<keyword evidence="5" id="KW-0411">Iron-sulfur</keyword>
<dbReference type="InterPro" id="IPR007197">
    <property type="entry name" value="rSAM"/>
</dbReference>
<dbReference type="SFLD" id="SFLDS00029">
    <property type="entry name" value="Radical_SAM"/>
    <property type="match status" value="1"/>
</dbReference>
<reference evidence="6 7" key="1">
    <citation type="submission" date="2020-03" db="EMBL/GenBank/DDBJ databases">
        <title>Genomic Encyclopedia of Type Strains, Phase IV (KMG-IV): sequencing the most valuable type-strain genomes for metagenomic binning, comparative biology and taxonomic classification.</title>
        <authorList>
            <person name="Goeker M."/>
        </authorList>
    </citation>
    <scope>NUCLEOTIDE SEQUENCE [LARGE SCALE GENOMIC DNA]</scope>
    <source>
        <strain evidence="6 7">DSM 101599</strain>
    </source>
</reference>
<evidence type="ECO:0000256" key="4">
    <source>
        <dbReference type="ARBA" id="ARBA00023004"/>
    </source>
</evidence>
<keyword evidence="7" id="KW-1185">Reference proteome</keyword>
<evidence type="ECO:0000313" key="6">
    <source>
        <dbReference type="EMBL" id="NIJ44535.1"/>
    </source>
</evidence>
<comment type="cofactor">
    <cofactor evidence="1">
        <name>[4Fe-4S] cluster</name>
        <dbReference type="ChEBI" id="CHEBI:49883"/>
    </cofactor>
</comment>
<dbReference type="EMBL" id="JAASQL010000001">
    <property type="protein sequence ID" value="NIJ44535.1"/>
    <property type="molecule type" value="Genomic_DNA"/>
</dbReference>
<dbReference type="Proteomes" id="UP000745859">
    <property type="component" value="Unassembled WGS sequence"/>
</dbReference>
<keyword evidence="3" id="KW-0479">Metal-binding</keyword>
<dbReference type="Pfam" id="PF13597">
    <property type="entry name" value="NRDD"/>
    <property type="match status" value="1"/>
</dbReference>
<sequence length="744" mass="84946">MNFYKVDIALQEVPGEISICFSISGCPLRCNGCHSPFLLKKENGVLLTKKKYFELLNRYKNYASCVLFMGGEWEKKELIKRLKQAKKKGYKTCLYTGLRKVDNKILSYLDWVKTGEWITEKGGLDCVETNQKFTEVATGKLWNVLFQKKKNMIRLTEQQIAQKINFINQYLYSENAADGSKVDANANVTSKNIATMEAELNKDINIQVNRALIKSKIETLFGKDLANEYERQIENHEIYVHDETSLKPYCVSISMYPFLLDGLTKLGGESRAPKHLESYCGEFVNLVFAVSSQFAGALATVEFLLYFDHFAAIDYGGNYLDDATGTVKNHLQHVVYAVNQPAAARGYQSVFWNISLYDEYYFNSMFGEFVFPDMQKPSWDRLKKLQTFFMTWFNKERTKAVLTFPVVTAAMLVENGMPKDAEFTQMCAKELSEGNSFFIYQSENADSLASCCRLRNEITDHTFSYSLGAGGVATGSINVITLNMNRLIQHKKDIRKEVKKIHKYQVAYRKLMDEYCEAGLLPVYNSGFISLDKQFLTIGINGMVEAAESLGIKAQDTPNYKAFINNYLKAIFNENKNAKDEWGYLFNTEFVPAENLGVKNAKWDQQDGLEVYRDCYNSYFYAVDDEALNTLDKIMLHGKEYIQYLDGGSALHLNLEETLSKEGFVKLIGATARAGCNYFCFNIKITVCNECNYIDKRTLYSCSSCGSTNIDHATRVIGYLKKVSNFSSDRQKEHALRYYHKEKA</sequence>
<dbReference type="Pfam" id="PF13353">
    <property type="entry name" value="Fer4_12"/>
    <property type="match status" value="1"/>
</dbReference>
<name>A0ABX0U6R1_9FLAO</name>
<organism evidence="6 7">
    <name type="scientific">Wenyingzhuangia heitensis</name>
    <dbReference type="NCBI Taxonomy" id="1487859"/>
    <lineage>
        <taxon>Bacteria</taxon>
        <taxon>Pseudomonadati</taxon>
        <taxon>Bacteroidota</taxon>
        <taxon>Flavobacteriia</taxon>
        <taxon>Flavobacteriales</taxon>
        <taxon>Flavobacteriaceae</taxon>
        <taxon>Wenyingzhuangia</taxon>
    </lineage>
</organism>
<dbReference type="SUPFAM" id="SSF102114">
    <property type="entry name" value="Radical SAM enzymes"/>
    <property type="match status" value="1"/>
</dbReference>
<dbReference type="PANTHER" id="PTHR21075:SF0">
    <property type="entry name" value="ANAEROBIC RIBONUCLEOSIDE-TRIPHOSPHATE REDUCTASE"/>
    <property type="match status" value="1"/>
</dbReference>
<evidence type="ECO:0000256" key="2">
    <source>
        <dbReference type="ARBA" id="ARBA00022691"/>
    </source>
</evidence>
<dbReference type="NCBIfam" id="TIGR02827">
    <property type="entry name" value="RNR_anaer_Bdell"/>
    <property type="match status" value="1"/>
</dbReference>
<evidence type="ECO:0000256" key="5">
    <source>
        <dbReference type="ARBA" id="ARBA00023014"/>
    </source>
</evidence>
<keyword evidence="6" id="KW-0560">Oxidoreductase</keyword>
<dbReference type="Gene3D" id="3.20.70.20">
    <property type="match status" value="1"/>
</dbReference>
<dbReference type="PANTHER" id="PTHR21075">
    <property type="entry name" value="ANAEROBIC RIBONUCLEOSIDE-TRIPHOSPHATE REDUCTASE"/>
    <property type="match status" value="1"/>
</dbReference>